<feature type="transmembrane region" description="Helical" evidence="1">
    <location>
        <begin position="334"/>
        <end position="352"/>
    </location>
</feature>
<gene>
    <name evidence="3" type="ORF">HNQ64_003091</name>
</gene>
<keyword evidence="1" id="KW-0472">Membrane</keyword>
<proteinExistence type="predicted"/>
<evidence type="ECO:0000259" key="2">
    <source>
        <dbReference type="Pfam" id="PF05226"/>
    </source>
</evidence>
<feature type="transmembrane region" description="Helical" evidence="1">
    <location>
        <begin position="359"/>
        <end position="379"/>
    </location>
</feature>
<evidence type="ECO:0000313" key="3">
    <source>
        <dbReference type="EMBL" id="MBB5038826.1"/>
    </source>
</evidence>
<feature type="domain" description="CHASE2" evidence="2">
    <location>
        <begin position="22"/>
        <end position="310"/>
    </location>
</feature>
<name>A0A7W8DRD6_9BACT</name>
<dbReference type="Pfam" id="PF05226">
    <property type="entry name" value="CHASE2"/>
    <property type="match status" value="1"/>
</dbReference>
<dbReference type="EMBL" id="JACHIF010000006">
    <property type="protein sequence ID" value="MBB5038826.1"/>
    <property type="molecule type" value="Genomic_DNA"/>
</dbReference>
<feature type="transmembrane region" description="Helical" evidence="1">
    <location>
        <begin position="385"/>
        <end position="402"/>
    </location>
</feature>
<protein>
    <recommendedName>
        <fullName evidence="2">CHASE2 domain-containing protein</fullName>
    </recommendedName>
</protein>
<organism evidence="3 4">
    <name type="scientific">Prosthecobacter dejongeii</name>
    <dbReference type="NCBI Taxonomy" id="48465"/>
    <lineage>
        <taxon>Bacteria</taxon>
        <taxon>Pseudomonadati</taxon>
        <taxon>Verrucomicrobiota</taxon>
        <taxon>Verrucomicrobiia</taxon>
        <taxon>Verrucomicrobiales</taxon>
        <taxon>Verrucomicrobiaceae</taxon>
        <taxon>Prosthecobacter</taxon>
    </lineage>
</organism>
<accession>A0A7W8DRD6</accession>
<dbReference type="AlphaFoldDB" id="A0A7W8DRD6"/>
<evidence type="ECO:0000256" key="1">
    <source>
        <dbReference type="SAM" id="Phobius"/>
    </source>
</evidence>
<dbReference type="Proteomes" id="UP000534294">
    <property type="component" value="Unassembled WGS sequence"/>
</dbReference>
<dbReference type="RefSeq" id="WP_184209989.1">
    <property type="nucleotide sequence ID" value="NZ_JACHIF010000006.1"/>
</dbReference>
<keyword evidence="1" id="KW-1133">Transmembrane helix</keyword>
<dbReference type="InterPro" id="IPR007890">
    <property type="entry name" value="CHASE2"/>
</dbReference>
<sequence length="418" mass="45273">MFVRVVLTLLCLAATAGYLDREQKAGRFHRVDELFLDFLVSNTRGRFEKPEGGGDVVLVEMREQERADYATWPPPPLDWQTLLKQLQTYQPEVLVIATPLNWGNPTPDFAPAVAEALLAFPSVILGIETQVAEATKTDAAFLGDLDSLLPHFQQVGGDLSRAPRLASLITAPDASVRASTELGLLSASRVEDEWRLPYALRDQDRFIPTVLAAALARHSRSPYSGGHRLRLGPGAGAYLQGGLYVPLEISGEFTVPEDTTVPAVNALHLMAGNLVDVLPVEDKAALEKARILVVGTTQAEAPGAPASLPTLYARALNRLLALPRLRVLTEMEQWIAWGIAGAAALWIVLRVRRVRAFRAGLGLIFAALVVSYLCFQSNLLWCPPALPTALIAVGMILGRFLGKKETVVTEETAPPAAA</sequence>
<keyword evidence="1" id="KW-0812">Transmembrane</keyword>
<reference evidence="3 4" key="1">
    <citation type="submission" date="2020-08" db="EMBL/GenBank/DDBJ databases">
        <title>Genomic Encyclopedia of Type Strains, Phase IV (KMG-IV): sequencing the most valuable type-strain genomes for metagenomic binning, comparative biology and taxonomic classification.</title>
        <authorList>
            <person name="Goeker M."/>
        </authorList>
    </citation>
    <scope>NUCLEOTIDE SEQUENCE [LARGE SCALE GENOMIC DNA]</scope>
    <source>
        <strain evidence="3 4">DSM 12251</strain>
    </source>
</reference>
<evidence type="ECO:0000313" key="4">
    <source>
        <dbReference type="Proteomes" id="UP000534294"/>
    </source>
</evidence>
<keyword evidence="4" id="KW-1185">Reference proteome</keyword>
<comment type="caution">
    <text evidence="3">The sequence shown here is derived from an EMBL/GenBank/DDBJ whole genome shotgun (WGS) entry which is preliminary data.</text>
</comment>